<dbReference type="PANTHER" id="PTHR32322:SF18">
    <property type="entry name" value="S-ADENOSYLMETHIONINE_S-ADENOSYLHOMOCYSTEINE TRANSPORTER"/>
    <property type="match status" value="1"/>
</dbReference>
<organism evidence="10 11">
    <name type="scientific">Candidatus Coproplasma avicola</name>
    <dbReference type="NCBI Taxonomy" id="2840744"/>
    <lineage>
        <taxon>Bacteria</taxon>
        <taxon>Bacillati</taxon>
        <taxon>Bacillota</taxon>
        <taxon>Clostridia</taxon>
        <taxon>Eubacteriales</taxon>
        <taxon>Candidatus Coproplasma</taxon>
    </lineage>
</organism>
<dbReference type="GO" id="GO:0005886">
    <property type="term" value="C:plasma membrane"/>
    <property type="evidence" value="ECO:0007669"/>
    <property type="project" value="UniProtKB-SubCell"/>
</dbReference>
<dbReference type="Pfam" id="PF00892">
    <property type="entry name" value="EamA"/>
    <property type="match status" value="2"/>
</dbReference>
<comment type="subcellular location">
    <subcellularLocation>
        <location evidence="1">Cell membrane</location>
        <topology evidence="1">Multi-pass membrane protein</topology>
    </subcellularLocation>
</comment>
<keyword evidence="3" id="KW-1003">Cell membrane</keyword>
<evidence type="ECO:0000256" key="2">
    <source>
        <dbReference type="ARBA" id="ARBA00007362"/>
    </source>
</evidence>
<feature type="transmembrane region" description="Helical" evidence="8">
    <location>
        <begin position="43"/>
        <end position="65"/>
    </location>
</feature>
<comment type="similarity">
    <text evidence="2">Belongs to the EamA transporter family.</text>
</comment>
<reference evidence="10" key="1">
    <citation type="submission" date="2020-10" db="EMBL/GenBank/DDBJ databases">
        <authorList>
            <person name="Gilroy R."/>
        </authorList>
    </citation>
    <scope>NUCLEOTIDE SEQUENCE</scope>
    <source>
        <strain evidence="10">ChiW16-3235</strain>
    </source>
</reference>
<feature type="transmembrane region" description="Helical" evidence="8">
    <location>
        <begin position="118"/>
        <end position="139"/>
    </location>
</feature>
<feature type="transmembrane region" description="Helical" evidence="8">
    <location>
        <begin position="85"/>
        <end position="106"/>
    </location>
</feature>
<dbReference type="InterPro" id="IPR000620">
    <property type="entry name" value="EamA_dom"/>
</dbReference>
<feature type="transmembrane region" description="Helical" evidence="8">
    <location>
        <begin position="175"/>
        <end position="195"/>
    </location>
</feature>
<dbReference type="SUPFAM" id="SSF103481">
    <property type="entry name" value="Multidrug resistance efflux transporter EmrE"/>
    <property type="match status" value="2"/>
</dbReference>
<feature type="transmembrane region" description="Helical" evidence="8">
    <location>
        <begin position="207"/>
        <end position="226"/>
    </location>
</feature>
<proteinExistence type="inferred from homology"/>
<feature type="transmembrane region" description="Helical" evidence="8">
    <location>
        <begin position="296"/>
        <end position="314"/>
    </location>
</feature>
<evidence type="ECO:0000313" key="10">
    <source>
        <dbReference type="EMBL" id="HIR67595.1"/>
    </source>
</evidence>
<comment type="caution">
    <text evidence="10">The sequence shown here is derived from an EMBL/GenBank/DDBJ whole genome shotgun (WGS) entry which is preliminary data.</text>
</comment>
<protein>
    <submittedName>
        <fullName evidence="10">DMT family transporter</fullName>
    </submittedName>
</protein>
<evidence type="ECO:0000259" key="9">
    <source>
        <dbReference type="Pfam" id="PF00892"/>
    </source>
</evidence>
<keyword evidence="4 8" id="KW-0812">Transmembrane</keyword>
<feature type="domain" description="EamA" evidence="9">
    <location>
        <begin position="52"/>
        <end position="192"/>
    </location>
</feature>
<sequence length="351" mass="37831">MTDDNKNSGALPAGGAEQSGNTKNDNLKGGAQQKDNGDRAAAFFTKGWVVCVGAIICCILWGSAFPCVKIGYTLFSVDTSHVPSIILFAGLRFTLAGLLVIIFGCIQHKKFLLPKVKNWWRVLMVCCFQAVAQYIFFYIGLANVSGVKGSVLNGLGVFFTIIIACFVFRTEKFNLIKLAGCVLGFGGVILINIGGDFSFEFTMMGEGFVILSGLSAAVAAGLVKIFSKYEDTTALCGWQFFIGGLILIAVGAGFGGHVAPTGAGSYFMLLYLALISSVAFTLQGYIVKYNPISKFAVYKSTNPLFGAVFSAIILEESEQLLSYYTIIAIILVCLGIFIINKFGEKHKKFKH</sequence>
<evidence type="ECO:0000256" key="3">
    <source>
        <dbReference type="ARBA" id="ARBA00022475"/>
    </source>
</evidence>
<keyword evidence="6 8" id="KW-0472">Membrane</keyword>
<evidence type="ECO:0000256" key="5">
    <source>
        <dbReference type="ARBA" id="ARBA00022989"/>
    </source>
</evidence>
<feature type="transmembrane region" description="Helical" evidence="8">
    <location>
        <begin position="151"/>
        <end position="168"/>
    </location>
</feature>
<evidence type="ECO:0000256" key="6">
    <source>
        <dbReference type="ARBA" id="ARBA00023136"/>
    </source>
</evidence>
<gene>
    <name evidence="10" type="ORF">IAB94_06070</name>
</gene>
<keyword evidence="5 8" id="KW-1133">Transmembrane helix</keyword>
<feature type="region of interest" description="Disordered" evidence="7">
    <location>
        <begin position="1"/>
        <end position="33"/>
    </location>
</feature>
<evidence type="ECO:0000256" key="7">
    <source>
        <dbReference type="SAM" id="MobiDB-lite"/>
    </source>
</evidence>
<dbReference type="PANTHER" id="PTHR32322">
    <property type="entry name" value="INNER MEMBRANE TRANSPORTER"/>
    <property type="match status" value="1"/>
</dbReference>
<evidence type="ECO:0000313" key="11">
    <source>
        <dbReference type="Proteomes" id="UP000823913"/>
    </source>
</evidence>
<dbReference type="InterPro" id="IPR050638">
    <property type="entry name" value="AA-Vitamin_Transporters"/>
</dbReference>
<feature type="transmembrane region" description="Helical" evidence="8">
    <location>
        <begin position="320"/>
        <end position="340"/>
    </location>
</feature>
<dbReference type="Proteomes" id="UP000823913">
    <property type="component" value="Unassembled WGS sequence"/>
</dbReference>
<dbReference type="EMBL" id="DVHK01000121">
    <property type="protein sequence ID" value="HIR67595.1"/>
    <property type="molecule type" value="Genomic_DNA"/>
</dbReference>
<feature type="transmembrane region" description="Helical" evidence="8">
    <location>
        <begin position="238"/>
        <end position="259"/>
    </location>
</feature>
<accession>A0A9D1J9L4</accession>
<evidence type="ECO:0000256" key="1">
    <source>
        <dbReference type="ARBA" id="ARBA00004651"/>
    </source>
</evidence>
<dbReference type="InterPro" id="IPR037185">
    <property type="entry name" value="EmrE-like"/>
</dbReference>
<feature type="transmembrane region" description="Helical" evidence="8">
    <location>
        <begin position="265"/>
        <end position="287"/>
    </location>
</feature>
<name>A0A9D1J9L4_9FIRM</name>
<reference evidence="10" key="2">
    <citation type="journal article" date="2021" name="PeerJ">
        <title>Extensive microbial diversity within the chicken gut microbiome revealed by metagenomics and culture.</title>
        <authorList>
            <person name="Gilroy R."/>
            <person name="Ravi A."/>
            <person name="Getino M."/>
            <person name="Pursley I."/>
            <person name="Horton D.L."/>
            <person name="Alikhan N.F."/>
            <person name="Baker D."/>
            <person name="Gharbi K."/>
            <person name="Hall N."/>
            <person name="Watson M."/>
            <person name="Adriaenssens E.M."/>
            <person name="Foster-Nyarko E."/>
            <person name="Jarju S."/>
            <person name="Secka A."/>
            <person name="Antonio M."/>
            <person name="Oren A."/>
            <person name="Chaudhuri R.R."/>
            <person name="La Ragione R."/>
            <person name="Hildebrand F."/>
            <person name="Pallen M.J."/>
        </authorList>
    </citation>
    <scope>NUCLEOTIDE SEQUENCE</scope>
    <source>
        <strain evidence="10">ChiW16-3235</strain>
    </source>
</reference>
<evidence type="ECO:0000256" key="4">
    <source>
        <dbReference type="ARBA" id="ARBA00022692"/>
    </source>
</evidence>
<feature type="domain" description="EamA" evidence="9">
    <location>
        <begin position="204"/>
        <end position="340"/>
    </location>
</feature>
<evidence type="ECO:0000256" key="8">
    <source>
        <dbReference type="SAM" id="Phobius"/>
    </source>
</evidence>
<dbReference type="AlphaFoldDB" id="A0A9D1J9L4"/>